<evidence type="ECO:0000256" key="1">
    <source>
        <dbReference type="ARBA" id="ARBA00022801"/>
    </source>
</evidence>
<gene>
    <name evidence="3" type="ORF">GCM10010916_37100</name>
</gene>
<dbReference type="InterPro" id="IPR051400">
    <property type="entry name" value="HAD-like_hydrolase"/>
</dbReference>
<keyword evidence="2" id="KW-0460">Magnesium</keyword>
<sequence length="90" mass="10366">MLRRFNLDPTEVIHIGDSIISDVSGAQNAGIRAIWLNRLNKTKPEGITPDYICKDLFEVRECFEQFITRISKAVFVKIVVFKKIVLKMVK</sequence>
<dbReference type="InterPro" id="IPR023214">
    <property type="entry name" value="HAD_sf"/>
</dbReference>
<reference evidence="3" key="1">
    <citation type="journal article" date="2014" name="Int. J. Syst. Evol. Microbiol.">
        <title>Complete genome sequence of Corynebacterium casei LMG S-19264T (=DSM 44701T), isolated from a smear-ripened cheese.</title>
        <authorList>
            <consortium name="US DOE Joint Genome Institute (JGI-PGF)"/>
            <person name="Walter F."/>
            <person name="Albersmeier A."/>
            <person name="Kalinowski J."/>
            <person name="Ruckert C."/>
        </authorList>
    </citation>
    <scope>NUCLEOTIDE SEQUENCE</scope>
    <source>
        <strain evidence="3">CGMCC 1.12987</strain>
    </source>
</reference>
<dbReference type="Proteomes" id="UP000644756">
    <property type="component" value="Unassembled WGS sequence"/>
</dbReference>
<dbReference type="SUPFAM" id="SSF56784">
    <property type="entry name" value="HAD-like"/>
    <property type="match status" value="1"/>
</dbReference>
<evidence type="ECO:0000313" key="3">
    <source>
        <dbReference type="EMBL" id="GGG16838.1"/>
    </source>
</evidence>
<name>A0A917G0T8_9BACL</name>
<dbReference type="InterPro" id="IPR036412">
    <property type="entry name" value="HAD-like_sf"/>
</dbReference>
<reference evidence="3" key="2">
    <citation type="submission" date="2020-09" db="EMBL/GenBank/DDBJ databases">
        <authorList>
            <person name="Sun Q."/>
            <person name="Zhou Y."/>
        </authorList>
    </citation>
    <scope>NUCLEOTIDE SEQUENCE</scope>
    <source>
        <strain evidence="3">CGMCC 1.12987</strain>
    </source>
</reference>
<dbReference type="AlphaFoldDB" id="A0A917G0T8"/>
<dbReference type="EMBL" id="BMGR01000013">
    <property type="protein sequence ID" value="GGG16838.1"/>
    <property type="molecule type" value="Genomic_DNA"/>
</dbReference>
<proteinExistence type="predicted"/>
<organism evidence="3 4">
    <name type="scientific">Paenibacillus abyssi</name>
    <dbReference type="NCBI Taxonomy" id="1340531"/>
    <lineage>
        <taxon>Bacteria</taxon>
        <taxon>Bacillati</taxon>
        <taxon>Bacillota</taxon>
        <taxon>Bacilli</taxon>
        <taxon>Bacillales</taxon>
        <taxon>Paenibacillaceae</taxon>
        <taxon>Paenibacillus</taxon>
    </lineage>
</organism>
<dbReference type="PANTHER" id="PTHR46470">
    <property type="entry name" value="N-ACYLNEURAMINATE-9-PHOSPHATASE"/>
    <property type="match status" value="1"/>
</dbReference>
<protein>
    <recommendedName>
        <fullName evidence="5">HAD family hydrolase</fullName>
    </recommendedName>
</protein>
<accession>A0A917G0T8</accession>
<keyword evidence="4" id="KW-1185">Reference proteome</keyword>
<comment type="caution">
    <text evidence="3">The sequence shown here is derived from an EMBL/GenBank/DDBJ whole genome shotgun (WGS) entry which is preliminary data.</text>
</comment>
<dbReference type="Pfam" id="PF13242">
    <property type="entry name" value="Hydrolase_like"/>
    <property type="match status" value="1"/>
</dbReference>
<dbReference type="Gene3D" id="3.40.50.1000">
    <property type="entry name" value="HAD superfamily/HAD-like"/>
    <property type="match status" value="1"/>
</dbReference>
<evidence type="ECO:0000256" key="2">
    <source>
        <dbReference type="ARBA" id="ARBA00022842"/>
    </source>
</evidence>
<evidence type="ECO:0008006" key="5">
    <source>
        <dbReference type="Google" id="ProtNLM"/>
    </source>
</evidence>
<evidence type="ECO:0000313" key="4">
    <source>
        <dbReference type="Proteomes" id="UP000644756"/>
    </source>
</evidence>
<keyword evidence="1" id="KW-0378">Hydrolase</keyword>
<dbReference type="GO" id="GO:0016787">
    <property type="term" value="F:hydrolase activity"/>
    <property type="evidence" value="ECO:0007669"/>
    <property type="project" value="UniProtKB-KW"/>
</dbReference>